<keyword evidence="3" id="KW-1185">Reference proteome</keyword>
<dbReference type="InterPro" id="IPR006047">
    <property type="entry name" value="GH13_cat_dom"/>
</dbReference>
<protein>
    <submittedName>
        <fullName evidence="2">Maltooligosyl trehalose synthase</fullName>
        <ecNumber evidence="2">5.4.99.15</ecNumber>
    </submittedName>
</protein>
<reference evidence="3" key="1">
    <citation type="submission" date="2019-11" db="EMBL/GenBank/DDBJ databases">
        <title>Complete genome sequence of Corynebacterium kalinowskii 1959, a novel Corynebacterium species isolated from soil of a small paddock in Vilsendorf, Germany.</title>
        <authorList>
            <person name="Schaffert L."/>
            <person name="Ruwe M."/>
            <person name="Milse J."/>
            <person name="Hanuschka K."/>
            <person name="Ortseifen V."/>
            <person name="Droste J."/>
            <person name="Brandt D."/>
            <person name="Schlueter L."/>
            <person name="Kutter Y."/>
            <person name="Vinke S."/>
            <person name="Viehoefer P."/>
            <person name="Jacob L."/>
            <person name="Luebke N.-C."/>
            <person name="Schulte-Berndt E."/>
            <person name="Hain C."/>
            <person name="Linder M."/>
            <person name="Schmidt P."/>
            <person name="Wollenschlaeger L."/>
            <person name="Luttermann T."/>
            <person name="Thieme E."/>
            <person name="Hassa J."/>
            <person name="Haak M."/>
            <person name="Wittchen M."/>
            <person name="Mentz A."/>
            <person name="Persicke M."/>
            <person name="Busche T."/>
            <person name="Ruckert C."/>
        </authorList>
    </citation>
    <scope>NUCLEOTIDE SEQUENCE [LARGE SCALE GENOMIC DNA]</scope>
    <source>
        <strain evidence="3">1959</strain>
    </source>
</reference>
<feature type="domain" description="Glycosyl hydrolase family 13 catalytic" evidence="1">
    <location>
        <begin position="5"/>
        <end position="465"/>
    </location>
</feature>
<accession>A0A6B8VDV8</accession>
<keyword evidence="2" id="KW-0413">Isomerase</keyword>
<dbReference type="InterPro" id="IPR017853">
    <property type="entry name" value="GH"/>
</dbReference>
<dbReference type="PANTHER" id="PTHR10357:SF216">
    <property type="entry name" value="MALTOOLIGOSYL TREHALOSE SYNTHASE-RELATED"/>
    <property type="match status" value="1"/>
</dbReference>
<dbReference type="SUPFAM" id="SSF51445">
    <property type="entry name" value="(Trans)glycosidases"/>
    <property type="match status" value="1"/>
</dbReference>
<organism evidence="2 3">
    <name type="scientific">Corynebacterium kalinowskii</name>
    <dbReference type="NCBI Taxonomy" id="2675216"/>
    <lineage>
        <taxon>Bacteria</taxon>
        <taxon>Bacillati</taxon>
        <taxon>Actinomycetota</taxon>
        <taxon>Actinomycetes</taxon>
        <taxon>Mycobacteriales</taxon>
        <taxon>Corynebacteriaceae</taxon>
        <taxon>Corynebacterium</taxon>
    </lineage>
</organism>
<dbReference type="Pfam" id="PF00128">
    <property type="entry name" value="Alpha-amylase"/>
    <property type="match status" value="1"/>
</dbReference>
<dbReference type="AlphaFoldDB" id="A0A6B8VDV8"/>
<dbReference type="GO" id="GO:0005992">
    <property type="term" value="P:trehalose biosynthetic process"/>
    <property type="evidence" value="ECO:0007669"/>
    <property type="project" value="TreeGrafter"/>
</dbReference>
<dbReference type="Gene3D" id="1.10.10.470">
    <property type="entry name" value="Maltooligosyl trehalose synthase, domain 4"/>
    <property type="match status" value="1"/>
</dbReference>
<dbReference type="RefSeq" id="WP_156192683.1">
    <property type="nucleotide sequence ID" value="NZ_CP046452.1"/>
</dbReference>
<dbReference type="PANTHER" id="PTHR10357">
    <property type="entry name" value="ALPHA-AMYLASE FAMILY MEMBER"/>
    <property type="match status" value="1"/>
</dbReference>
<evidence type="ECO:0000313" key="2">
    <source>
        <dbReference type="EMBL" id="QGU02353.1"/>
    </source>
</evidence>
<dbReference type="GO" id="GO:0047470">
    <property type="term" value="F:(1,4)-alpha-D-glucan 1-alpha-D-glucosylmutase activity"/>
    <property type="evidence" value="ECO:0007669"/>
    <property type="project" value="UniProtKB-EC"/>
</dbReference>
<dbReference type="Proteomes" id="UP000427071">
    <property type="component" value="Chromosome"/>
</dbReference>
<proteinExistence type="predicted"/>
<dbReference type="InterPro" id="IPR012767">
    <property type="entry name" value="Trehalose_TreY"/>
</dbReference>
<dbReference type="Gene3D" id="3.20.20.80">
    <property type="entry name" value="Glycosidases"/>
    <property type="match status" value="1"/>
</dbReference>
<dbReference type="EC" id="5.4.99.15" evidence="2"/>
<evidence type="ECO:0000313" key="3">
    <source>
        <dbReference type="Proteomes" id="UP000427071"/>
    </source>
</evidence>
<dbReference type="Gene3D" id="1.10.150.200">
    <property type="entry name" value="Maltooligosyl trehalose synthase, domain 3"/>
    <property type="match status" value="1"/>
</dbReference>
<dbReference type="Gene3D" id="3.30.1590.10">
    <property type="entry name" value="Maltooligosyl trehalose synthase, domain 2"/>
    <property type="match status" value="1"/>
</dbReference>
<dbReference type="SMART" id="SM00642">
    <property type="entry name" value="Aamy"/>
    <property type="match status" value="1"/>
</dbReference>
<dbReference type="GO" id="GO:0030980">
    <property type="term" value="P:alpha-glucan catabolic process"/>
    <property type="evidence" value="ECO:0007669"/>
    <property type="project" value="TreeGrafter"/>
</dbReference>
<name>A0A6B8VDV8_9CORY</name>
<dbReference type="CDD" id="cd11336">
    <property type="entry name" value="AmyAc_MTSase"/>
    <property type="match status" value="1"/>
</dbReference>
<dbReference type="InterPro" id="IPR013797">
    <property type="entry name" value="Maltooligo_trehalose_synth_4"/>
</dbReference>
<gene>
    <name evidence="2" type="primary">treY</name>
    <name evidence="2" type="ORF">CKALI_07455</name>
</gene>
<dbReference type="EMBL" id="CP046452">
    <property type="protein sequence ID" value="QGU02353.1"/>
    <property type="molecule type" value="Genomic_DNA"/>
</dbReference>
<sequence>MRRPITATYRFQLRGPKADEFGRAFGFAQAADQLEYLAELGVSHVYLSPILTALPDSNHSYDVIDPTSINPEFGGMEGFKALAQKAHSLGLGIIIDIVPNHVGVAKPALNPWWWDVLKNGRDSQYEHFFDIDWHEDNGAGGKLGLPVLGAPDDAAKLTLDSFEGEPVLRYFDHIFPVRPGTEGEDPLAVYDQQSYKLMYWRDGIIGYRRFFSVNELAGLRQEDPLVFEHTHQVLRELVALDLIDGVRVDHPDGLADPFGYLTRLRDVVGPDRWLIVEKILGVSEPLDPRLTVDGTTGYDALRELDGVFVAREGEDTLSMLSMQHTGSPWDEASLVANEHSLKREVAASELAAEVRRLARAMRRDNFSTAGPHISDEQLIDTIVELVAFMPVYRADYISLSRVTATVIAQMVQRFPSHRDALDIIAAALLVDGEAATRFAQVCGAVMAKGVEDKMFYRASRLVALQEVGGAPGRFGVSASEFHLLQNERALLWPKSMTTLSTHDTKRGEDTRSRIIEISEVPSEFAEFINSITAITPPPDGATGHFLLQNLIGVWPEDGQPTDDLRTRFQAYAQKAIREAGIHTSWTEPVATFEDSIEHWVDALFDGPATAHLNEFVGLIAPAATTISLGRKMLQLIGAGVPDIYQGCEFFTKTLVDPDNRRFIDYTARSQKLAVLKEQGVVTAESVSDPDMAKLAVVSAALSARQSHPECFVGADYQAVYAVGPAEAHMVGMARGTSQRDLQVIAVCTRKPIMLENNGGWGDTTLTLPEGEWHESLTGRTFSGTVPLSELFEILPTALLTVVRH</sequence>
<evidence type="ECO:0000259" key="1">
    <source>
        <dbReference type="SMART" id="SM00642"/>
    </source>
</evidence>
<dbReference type="KEGG" id="ckw:CKALI_07455"/>
<dbReference type="NCBIfam" id="TIGR02401">
    <property type="entry name" value="trehalose_TreY"/>
    <property type="match status" value="1"/>
</dbReference>